<accession>A0A7H1E030</accession>
<proteinExistence type="predicted"/>
<evidence type="ECO:0000313" key="1">
    <source>
        <dbReference type="EMBL" id="QNS42588.1"/>
    </source>
</evidence>
<dbReference type="AlphaFoldDB" id="A0A7H1E030"/>
<organism evidence="1 2">
    <name type="scientific">Chryseobacterium manosquense</name>
    <dbReference type="NCBI Taxonomy" id="2754694"/>
    <lineage>
        <taxon>Bacteria</taxon>
        <taxon>Pseudomonadati</taxon>
        <taxon>Bacteroidota</taxon>
        <taxon>Flavobacteriia</taxon>
        <taxon>Flavobacteriales</taxon>
        <taxon>Weeksellaceae</taxon>
        <taxon>Chryseobacterium group</taxon>
        <taxon>Chryseobacterium</taxon>
    </lineage>
</organism>
<sequence>MTTERNTAGNSGFAKKRVQWLIQHSATHQILWYVDSLVLRNPLLRKAAKRYLQVYPKHR</sequence>
<name>A0A7H1E030_9FLAO</name>
<evidence type="ECO:0000313" key="2">
    <source>
        <dbReference type="Proteomes" id="UP000516438"/>
    </source>
</evidence>
<dbReference type="KEGG" id="cmaq:H0S70_06475"/>
<protein>
    <submittedName>
        <fullName evidence="1">Uncharacterized protein</fullName>
    </submittedName>
</protein>
<dbReference type="Proteomes" id="UP000516438">
    <property type="component" value="Chromosome"/>
</dbReference>
<dbReference type="RefSeq" id="WP_188322107.1">
    <property type="nucleotide sequence ID" value="NZ_CP060203.1"/>
</dbReference>
<keyword evidence="2" id="KW-1185">Reference proteome</keyword>
<reference evidence="1 2" key="1">
    <citation type="submission" date="2020-07" db="EMBL/GenBank/DDBJ databases">
        <title>Complete genome and description of Chryseobacterium manosquense strain Marseille-Q2069 sp. nov.</title>
        <authorList>
            <person name="Boxberger M."/>
        </authorList>
    </citation>
    <scope>NUCLEOTIDE SEQUENCE [LARGE SCALE GENOMIC DNA]</scope>
    <source>
        <strain evidence="1 2">Marseille-Q2069</strain>
    </source>
</reference>
<dbReference type="EMBL" id="CP060203">
    <property type="protein sequence ID" value="QNS42588.1"/>
    <property type="molecule type" value="Genomic_DNA"/>
</dbReference>
<gene>
    <name evidence="1" type="ORF">H0S70_06475</name>
</gene>